<accession>A0A1Y1QHQ7</accession>
<protein>
    <submittedName>
        <fullName evidence="1">Uncharacterized protein</fullName>
    </submittedName>
</protein>
<comment type="caution">
    <text evidence="1">The sequence shown here is derived from an EMBL/GenBank/DDBJ whole genome shotgun (WGS) entry which is preliminary data.</text>
</comment>
<reference evidence="1 2" key="1">
    <citation type="submission" date="2017-01" db="EMBL/GenBank/DDBJ databases">
        <title>Novel large sulfur bacteria in the metagenomes of groundwater-fed chemosynthetic microbial mats in the Lake Huron basin.</title>
        <authorList>
            <person name="Sharrar A.M."/>
            <person name="Flood B.E."/>
            <person name="Bailey J.V."/>
            <person name="Jones D.S."/>
            <person name="Biddanda B."/>
            <person name="Ruberg S.A."/>
            <person name="Marcus D.N."/>
            <person name="Dick G.J."/>
        </authorList>
    </citation>
    <scope>NUCLEOTIDE SEQUENCE [LARGE SCALE GENOMIC DNA]</scope>
    <source>
        <strain evidence="1">A8</strain>
    </source>
</reference>
<dbReference type="EMBL" id="MTEJ01000266">
    <property type="protein sequence ID" value="OQX05945.1"/>
    <property type="molecule type" value="Genomic_DNA"/>
</dbReference>
<organism evidence="1 2">
    <name type="scientific">Thiothrix lacustris</name>
    <dbReference type="NCBI Taxonomy" id="525917"/>
    <lineage>
        <taxon>Bacteria</taxon>
        <taxon>Pseudomonadati</taxon>
        <taxon>Pseudomonadota</taxon>
        <taxon>Gammaproteobacteria</taxon>
        <taxon>Thiotrichales</taxon>
        <taxon>Thiotrichaceae</taxon>
        <taxon>Thiothrix</taxon>
    </lineage>
</organism>
<dbReference type="AlphaFoldDB" id="A0A1Y1QHQ7"/>
<gene>
    <name evidence="1" type="ORF">BWK73_32225</name>
</gene>
<name>A0A1Y1QHQ7_9GAMM</name>
<sequence length="116" mass="12937">MGIKNGGKNFDLGNDNEILSINSPQDHVGGPYAVVHKDMTDRWAIVAMHWDKKPVLGIRWFYGEGGNPRSTTYSTWLVVPSSLSMNMLSGLSLEQNLRSKLEDFLSGKIDGDKLRN</sequence>
<proteinExistence type="predicted"/>
<evidence type="ECO:0000313" key="2">
    <source>
        <dbReference type="Proteomes" id="UP000192491"/>
    </source>
</evidence>
<dbReference type="Proteomes" id="UP000192491">
    <property type="component" value="Unassembled WGS sequence"/>
</dbReference>
<evidence type="ECO:0000313" key="1">
    <source>
        <dbReference type="EMBL" id="OQX05945.1"/>
    </source>
</evidence>